<organism evidence="1 2">
    <name type="scientific">Nepenthes gracilis</name>
    <name type="common">Slender pitcher plant</name>
    <dbReference type="NCBI Taxonomy" id="150966"/>
    <lineage>
        <taxon>Eukaryota</taxon>
        <taxon>Viridiplantae</taxon>
        <taxon>Streptophyta</taxon>
        <taxon>Embryophyta</taxon>
        <taxon>Tracheophyta</taxon>
        <taxon>Spermatophyta</taxon>
        <taxon>Magnoliopsida</taxon>
        <taxon>eudicotyledons</taxon>
        <taxon>Gunneridae</taxon>
        <taxon>Pentapetalae</taxon>
        <taxon>Caryophyllales</taxon>
        <taxon>Nepenthaceae</taxon>
        <taxon>Nepenthes</taxon>
    </lineage>
</organism>
<name>A0AAD3SLU3_NEPGR</name>
<sequence length="98" mass="11206">MGKLNHASKPRLAYHPTEIKDTIIKLGQNQQPIHPQPSKIRHSPRPTVGIKSRATNFRISRTPASFRANAFTPKRCLRVQVVTNPIHIKAMLHQRKMN</sequence>
<dbReference type="Proteomes" id="UP001279734">
    <property type="component" value="Unassembled WGS sequence"/>
</dbReference>
<evidence type="ECO:0000313" key="1">
    <source>
        <dbReference type="EMBL" id="GMH12979.1"/>
    </source>
</evidence>
<gene>
    <name evidence="1" type="ORF">Nepgr_014820</name>
</gene>
<proteinExistence type="predicted"/>
<reference evidence="1" key="1">
    <citation type="submission" date="2023-05" db="EMBL/GenBank/DDBJ databases">
        <title>Nepenthes gracilis genome sequencing.</title>
        <authorList>
            <person name="Fukushima K."/>
        </authorList>
    </citation>
    <scope>NUCLEOTIDE SEQUENCE</scope>
    <source>
        <strain evidence="1">SING2019-196</strain>
    </source>
</reference>
<dbReference type="EMBL" id="BSYO01000012">
    <property type="protein sequence ID" value="GMH12979.1"/>
    <property type="molecule type" value="Genomic_DNA"/>
</dbReference>
<keyword evidence="2" id="KW-1185">Reference proteome</keyword>
<accession>A0AAD3SLU3</accession>
<evidence type="ECO:0000313" key="2">
    <source>
        <dbReference type="Proteomes" id="UP001279734"/>
    </source>
</evidence>
<dbReference type="AlphaFoldDB" id="A0AAD3SLU3"/>
<comment type="caution">
    <text evidence="1">The sequence shown here is derived from an EMBL/GenBank/DDBJ whole genome shotgun (WGS) entry which is preliminary data.</text>
</comment>
<protein>
    <submittedName>
        <fullName evidence="1">Uncharacterized protein</fullName>
    </submittedName>
</protein>